<evidence type="ECO:0008006" key="4">
    <source>
        <dbReference type="Google" id="ProtNLM"/>
    </source>
</evidence>
<evidence type="ECO:0000313" key="2">
    <source>
        <dbReference type="EMBL" id="QEG32916.1"/>
    </source>
</evidence>
<feature type="signal peptide" evidence="1">
    <location>
        <begin position="1"/>
        <end position="21"/>
    </location>
</feature>
<name>A0A5B9Q7S3_9BACT</name>
<dbReference type="AlphaFoldDB" id="A0A5B9Q7S3"/>
<dbReference type="InterPro" id="IPR013424">
    <property type="entry name" value="Ice-binding_C"/>
</dbReference>
<proteinExistence type="predicted"/>
<accession>A0A5B9Q7S3</accession>
<dbReference type="OrthoDB" id="297308at2"/>
<organism evidence="2 3">
    <name type="scientific">Bythopirellula goksoeyrii</name>
    <dbReference type="NCBI Taxonomy" id="1400387"/>
    <lineage>
        <taxon>Bacteria</taxon>
        <taxon>Pseudomonadati</taxon>
        <taxon>Planctomycetota</taxon>
        <taxon>Planctomycetia</taxon>
        <taxon>Pirellulales</taxon>
        <taxon>Lacipirellulaceae</taxon>
        <taxon>Bythopirellula</taxon>
    </lineage>
</organism>
<reference evidence="2 3" key="1">
    <citation type="submission" date="2019-08" db="EMBL/GenBank/DDBJ databases">
        <title>Deep-cultivation of Planctomycetes and their phenomic and genomic characterization uncovers novel biology.</title>
        <authorList>
            <person name="Wiegand S."/>
            <person name="Jogler M."/>
            <person name="Boedeker C."/>
            <person name="Pinto D."/>
            <person name="Vollmers J."/>
            <person name="Rivas-Marin E."/>
            <person name="Kohn T."/>
            <person name="Peeters S.H."/>
            <person name="Heuer A."/>
            <person name="Rast P."/>
            <person name="Oberbeckmann S."/>
            <person name="Bunk B."/>
            <person name="Jeske O."/>
            <person name="Meyerdierks A."/>
            <person name="Storesund J.E."/>
            <person name="Kallscheuer N."/>
            <person name="Luecker S."/>
            <person name="Lage O.M."/>
            <person name="Pohl T."/>
            <person name="Merkel B.J."/>
            <person name="Hornburger P."/>
            <person name="Mueller R.-W."/>
            <person name="Bruemmer F."/>
            <person name="Labrenz M."/>
            <person name="Spormann A.M."/>
            <person name="Op den Camp H."/>
            <person name="Overmann J."/>
            <person name="Amann R."/>
            <person name="Jetten M.S.M."/>
            <person name="Mascher T."/>
            <person name="Medema M.H."/>
            <person name="Devos D.P."/>
            <person name="Kaster A.-K."/>
            <person name="Ovreas L."/>
            <person name="Rohde M."/>
            <person name="Galperin M.Y."/>
            <person name="Jogler C."/>
        </authorList>
    </citation>
    <scope>NUCLEOTIDE SEQUENCE [LARGE SCALE GENOMIC DNA]</scope>
    <source>
        <strain evidence="2 3">Pr1d</strain>
    </source>
</reference>
<keyword evidence="1" id="KW-0732">Signal</keyword>
<feature type="chain" id="PRO_5022856937" description="PEP-CTERM protein-sorting domain-containing protein" evidence="1">
    <location>
        <begin position="22"/>
        <end position="305"/>
    </location>
</feature>
<evidence type="ECO:0000256" key="1">
    <source>
        <dbReference type="SAM" id="SignalP"/>
    </source>
</evidence>
<sequence precursor="true">MKSKIMLTIAAILICCQSAFAALQINEIYVSPEDPKDDRQFFELFSSTGTTSLNNVWFLEIEGDLPIEPTQLDNPGQVLNAFDLSAFSTGSNGLFLRRDSATVIDIDPLTSGVQGPDGATTVDVGGFSQIFGYDEEDINEDPIFENNVHSYLLVEGFTGAIGDDLDGDDDGVLDVAWTGFHDGVSQAETGDAGYQYASQFGGNDILLGFGADVYQRRPSDGLWMFFDSSSGDGEPAGFNGPFFANDGSGPGDSDAAFEDGTEITVNPSSMYLFATPGGANVQIPEPTSVVLLTLLTMAGFFRRSY</sequence>
<evidence type="ECO:0000313" key="3">
    <source>
        <dbReference type="Proteomes" id="UP000323917"/>
    </source>
</evidence>
<gene>
    <name evidence="2" type="ORF">Pr1d_01770</name>
</gene>
<dbReference type="KEGG" id="bgok:Pr1d_01770"/>
<dbReference type="RefSeq" id="WP_148071733.1">
    <property type="nucleotide sequence ID" value="NZ_CP042913.1"/>
</dbReference>
<protein>
    <recommendedName>
        <fullName evidence="4">PEP-CTERM protein-sorting domain-containing protein</fullName>
    </recommendedName>
</protein>
<dbReference type="EMBL" id="CP042913">
    <property type="protein sequence ID" value="QEG32916.1"/>
    <property type="molecule type" value="Genomic_DNA"/>
</dbReference>
<dbReference type="NCBIfam" id="TIGR02595">
    <property type="entry name" value="PEP_CTERM"/>
    <property type="match status" value="1"/>
</dbReference>
<keyword evidence="3" id="KW-1185">Reference proteome</keyword>
<dbReference type="Proteomes" id="UP000323917">
    <property type="component" value="Chromosome"/>
</dbReference>